<sequence>MHLLKYIALVSFILMASLTFSENSMSAQEMIIEAEQANALAAEVGFEWRDTAKMIAQAKTALADGKEAEAFDLAQSAYEQAVLAKQQGDYMKENWQAYIPR</sequence>
<dbReference type="Proteomes" id="UP001595710">
    <property type="component" value="Unassembled WGS sequence"/>
</dbReference>
<gene>
    <name evidence="2" type="ORF">ACFOND_04555</name>
</gene>
<keyword evidence="3" id="KW-1185">Reference proteome</keyword>
<evidence type="ECO:0000313" key="3">
    <source>
        <dbReference type="Proteomes" id="UP001595710"/>
    </source>
</evidence>
<feature type="chain" id="PRO_5045101790" description="SoxXA-binding protein SoxK" evidence="1">
    <location>
        <begin position="22"/>
        <end position="101"/>
    </location>
</feature>
<accession>A0ABV7WPZ4</accession>
<proteinExistence type="predicted"/>
<evidence type="ECO:0000256" key="1">
    <source>
        <dbReference type="SAM" id="SignalP"/>
    </source>
</evidence>
<reference evidence="3" key="1">
    <citation type="journal article" date="2019" name="Int. J. Syst. Evol. Microbiol.">
        <title>The Global Catalogue of Microorganisms (GCM) 10K type strain sequencing project: providing services to taxonomists for standard genome sequencing and annotation.</title>
        <authorList>
            <consortium name="The Broad Institute Genomics Platform"/>
            <consortium name="The Broad Institute Genome Sequencing Center for Infectious Disease"/>
            <person name="Wu L."/>
            <person name="Ma J."/>
        </authorList>
    </citation>
    <scope>NUCLEOTIDE SEQUENCE [LARGE SCALE GENOMIC DNA]</scope>
    <source>
        <strain evidence="3">CECT 8288</strain>
    </source>
</reference>
<comment type="caution">
    <text evidence="2">The sequence shown here is derived from an EMBL/GenBank/DDBJ whole genome shotgun (WGS) entry which is preliminary data.</text>
</comment>
<keyword evidence="1" id="KW-0732">Signal</keyword>
<organism evidence="2 3">
    <name type="scientific">Reinekea marina</name>
    <dbReference type="NCBI Taxonomy" id="1310421"/>
    <lineage>
        <taxon>Bacteria</taxon>
        <taxon>Pseudomonadati</taxon>
        <taxon>Pseudomonadota</taxon>
        <taxon>Gammaproteobacteria</taxon>
        <taxon>Oceanospirillales</taxon>
        <taxon>Saccharospirillaceae</taxon>
        <taxon>Reinekea</taxon>
    </lineage>
</organism>
<feature type="signal peptide" evidence="1">
    <location>
        <begin position="1"/>
        <end position="21"/>
    </location>
</feature>
<protein>
    <recommendedName>
        <fullName evidence="4">SoxXA-binding protein SoxK</fullName>
    </recommendedName>
</protein>
<dbReference type="RefSeq" id="WP_290280395.1">
    <property type="nucleotide sequence ID" value="NZ_JAUFQI010000001.1"/>
</dbReference>
<dbReference type="EMBL" id="JBHRYN010000007">
    <property type="protein sequence ID" value="MFC3700904.1"/>
    <property type="molecule type" value="Genomic_DNA"/>
</dbReference>
<evidence type="ECO:0008006" key="4">
    <source>
        <dbReference type="Google" id="ProtNLM"/>
    </source>
</evidence>
<name>A0ABV7WPZ4_9GAMM</name>
<evidence type="ECO:0000313" key="2">
    <source>
        <dbReference type="EMBL" id="MFC3700904.1"/>
    </source>
</evidence>